<comment type="caution">
    <text evidence="1">The sequence shown here is derived from an EMBL/GenBank/DDBJ whole genome shotgun (WGS) entry which is preliminary data.</text>
</comment>
<feature type="non-terminal residue" evidence="1">
    <location>
        <position position="1"/>
    </location>
</feature>
<evidence type="ECO:0000313" key="1">
    <source>
        <dbReference type="EMBL" id="GFD53923.1"/>
    </source>
</evidence>
<accession>A0A699X4B0</accession>
<reference evidence="1" key="1">
    <citation type="journal article" date="2019" name="Sci. Rep.">
        <title>Draft genome of Tanacetum cinerariifolium, the natural source of mosquito coil.</title>
        <authorList>
            <person name="Yamashiro T."/>
            <person name="Shiraishi A."/>
            <person name="Satake H."/>
            <person name="Nakayama K."/>
        </authorList>
    </citation>
    <scope>NUCLEOTIDE SEQUENCE</scope>
</reference>
<proteinExistence type="predicted"/>
<dbReference type="AlphaFoldDB" id="A0A699X4B0"/>
<name>A0A699X4B0_TANCI</name>
<dbReference type="EMBL" id="BKCJ011800135">
    <property type="protein sequence ID" value="GFD53923.1"/>
    <property type="molecule type" value="Genomic_DNA"/>
</dbReference>
<sequence>GRAGSKQKCQLAGKRRAALPAAGRCGAAAPVRHTALQCREVWRRERRR</sequence>
<organism evidence="1">
    <name type="scientific">Tanacetum cinerariifolium</name>
    <name type="common">Dalmatian daisy</name>
    <name type="synonym">Chrysanthemum cinerariifolium</name>
    <dbReference type="NCBI Taxonomy" id="118510"/>
    <lineage>
        <taxon>Eukaryota</taxon>
        <taxon>Viridiplantae</taxon>
        <taxon>Streptophyta</taxon>
        <taxon>Embryophyta</taxon>
        <taxon>Tracheophyta</taxon>
        <taxon>Spermatophyta</taxon>
        <taxon>Magnoliopsida</taxon>
        <taxon>eudicotyledons</taxon>
        <taxon>Gunneridae</taxon>
        <taxon>Pentapetalae</taxon>
        <taxon>asterids</taxon>
        <taxon>campanulids</taxon>
        <taxon>Asterales</taxon>
        <taxon>Asteraceae</taxon>
        <taxon>Asteroideae</taxon>
        <taxon>Anthemideae</taxon>
        <taxon>Anthemidinae</taxon>
        <taxon>Tanacetum</taxon>
    </lineage>
</organism>
<protein>
    <submittedName>
        <fullName evidence="1">Uncharacterized protein</fullName>
    </submittedName>
</protein>
<gene>
    <name evidence="1" type="ORF">Tci_925892</name>
</gene>